<feature type="transmembrane region" description="Helical" evidence="1">
    <location>
        <begin position="186"/>
        <end position="209"/>
    </location>
</feature>
<proteinExistence type="predicted"/>
<evidence type="ECO:0000256" key="1">
    <source>
        <dbReference type="SAM" id="Phobius"/>
    </source>
</evidence>
<name>A0ABU7GH54_9SPHN</name>
<protein>
    <recommendedName>
        <fullName evidence="4">DUF1269 domain-containing protein</fullName>
    </recommendedName>
</protein>
<dbReference type="EMBL" id="JAZDQV010000006">
    <property type="protein sequence ID" value="MEE1877546.1"/>
    <property type="molecule type" value="Genomic_DNA"/>
</dbReference>
<dbReference type="PANTHER" id="PTHR36109">
    <property type="entry name" value="MEMBRANE PROTEIN-RELATED"/>
    <property type="match status" value="1"/>
</dbReference>
<keyword evidence="1" id="KW-1133">Transmembrane helix</keyword>
<dbReference type="InterPro" id="IPR052948">
    <property type="entry name" value="Low_temp-induced_all0457"/>
</dbReference>
<feature type="transmembrane region" description="Helical" evidence="1">
    <location>
        <begin position="156"/>
        <end position="180"/>
    </location>
</feature>
<keyword evidence="1" id="KW-0812">Transmembrane</keyword>
<dbReference type="Proteomes" id="UP001343492">
    <property type="component" value="Unassembled WGS sequence"/>
</dbReference>
<evidence type="ECO:0000313" key="2">
    <source>
        <dbReference type="EMBL" id="MEE1877546.1"/>
    </source>
</evidence>
<gene>
    <name evidence="2" type="ORF">VRS74_07610</name>
</gene>
<reference evidence="2 3" key="1">
    <citation type="submission" date="2024-01" db="EMBL/GenBank/DDBJ databases">
        <title>The genome sequence of Erythrobacteraceae sp. strain 1XM1-14.</title>
        <authorList>
            <person name="Liu Y."/>
        </authorList>
    </citation>
    <scope>NUCLEOTIDE SEQUENCE [LARGE SCALE GENOMIC DNA]</scope>
    <source>
        <strain evidence="2 3">1XM1-14</strain>
    </source>
</reference>
<dbReference type="RefSeq" id="WP_354144648.1">
    <property type="nucleotide sequence ID" value="NZ_JAZDQV010000006.1"/>
</dbReference>
<evidence type="ECO:0000313" key="3">
    <source>
        <dbReference type="Proteomes" id="UP001343492"/>
    </source>
</evidence>
<comment type="caution">
    <text evidence="2">The sequence shown here is derived from an EMBL/GenBank/DDBJ whole genome shotgun (WGS) entry which is preliminary data.</text>
</comment>
<dbReference type="PANTHER" id="PTHR36109:SF2">
    <property type="entry name" value="MEMBRANE PROTEIN"/>
    <property type="match status" value="1"/>
</dbReference>
<keyword evidence="3" id="KW-1185">Reference proteome</keyword>
<sequence length="271" mass="28478">MAKPDDSRPAYVIKAEELAAVNYLPDDHPRPAAVEWINRGTDQQLRPTTRDMLLRTLFQPVETPSVAKLHETSGLRVIFRREAEREAFAAAFEEARASEQSVREHVVTALFESLEQAEAAIGGLHEAGVSPDAISLLGRANHFSDPKSEWPEGHSVLSVTGIVAGSGVAGALFGLAVLLVPGVGPVAAAGAIATSALSSVASVSGVIGATGGAIAKMLTDHDVDGVSAEYYGRQIKRGKLLLSVDTRVAGVEREQALALLQQYGGHSTQVG</sequence>
<evidence type="ECO:0008006" key="4">
    <source>
        <dbReference type="Google" id="ProtNLM"/>
    </source>
</evidence>
<organism evidence="2 3">
    <name type="scientific">Altererythrobacter litoralis</name>
    <dbReference type="NCBI Taxonomy" id="3113904"/>
    <lineage>
        <taxon>Bacteria</taxon>
        <taxon>Pseudomonadati</taxon>
        <taxon>Pseudomonadota</taxon>
        <taxon>Alphaproteobacteria</taxon>
        <taxon>Sphingomonadales</taxon>
        <taxon>Erythrobacteraceae</taxon>
        <taxon>Altererythrobacter</taxon>
    </lineage>
</organism>
<keyword evidence="1" id="KW-0472">Membrane</keyword>
<accession>A0ABU7GH54</accession>